<comment type="similarity">
    <text evidence="1">Belongs to the YTHDF family.</text>
</comment>
<dbReference type="EMBL" id="CAMGYJ010000002">
    <property type="protein sequence ID" value="CAI0383998.1"/>
    <property type="molecule type" value="Genomic_DNA"/>
</dbReference>
<evidence type="ECO:0000256" key="2">
    <source>
        <dbReference type="SAM" id="MobiDB-lite"/>
    </source>
</evidence>
<dbReference type="EMBL" id="CAMGYJ010000002">
    <property type="protein sequence ID" value="CAI0384685.1"/>
    <property type="molecule type" value="Genomic_DNA"/>
</dbReference>
<evidence type="ECO:0000259" key="3">
    <source>
        <dbReference type="PROSITE" id="PS50882"/>
    </source>
</evidence>
<dbReference type="AlphaFoldDB" id="A0AAV0HGA4"/>
<evidence type="ECO:0000256" key="1">
    <source>
        <dbReference type="RuleBase" id="RU369095"/>
    </source>
</evidence>
<evidence type="ECO:0000313" key="4">
    <source>
        <dbReference type="EMBL" id="CAI0383998.1"/>
    </source>
</evidence>
<keyword evidence="6" id="KW-1185">Reference proteome</keyword>
<dbReference type="PANTHER" id="PTHR12357:SF82">
    <property type="entry name" value="YTH DOMAIN-CONTAINING FAMILY PROTEIN"/>
    <property type="match status" value="1"/>
</dbReference>
<dbReference type="Pfam" id="PF04146">
    <property type="entry name" value="YTH"/>
    <property type="match status" value="1"/>
</dbReference>
<dbReference type="CDD" id="cd21134">
    <property type="entry name" value="YTH"/>
    <property type="match status" value="1"/>
</dbReference>
<dbReference type="GO" id="GO:1990247">
    <property type="term" value="F:N6-methyladenosine-containing RNA reader activity"/>
    <property type="evidence" value="ECO:0007669"/>
    <property type="project" value="UniProtKB-UniRule"/>
</dbReference>
<dbReference type="Gene3D" id="3.10.590.10">
    <property type="entry name" value="ph1033 like domains"/>
    <property type="match status" value="1"/>
</dbReference>
<reference evidence="4" key="1">
    <citation type="submission" date="2022-08" db="EMBL/GenBank/DDBJ databases">
        <authorList>
            <person name="Gutierrez-Valencia J."/>
        </authorList>
    </citation>
    <scope>NUCLEOTIDE SEQUENCE</scope>
</reference>
<feature type="domain" description="YTH" evidence="3">
    <location>
        <begin position="386"/>
        <end position="523"/>
    </location>
</feature>
<dbReference type="InterPro" id="IPR045168">
    <property type="entry name" value="YTH_prot"/>
</dbReference>
<feature type="region of interest" description="Disordered" evidence="2">
    <location>
        <begin position="39"/>
        <end position="61"/>
    </location>
</feature>
<protein>
    <recommendedName>
        <fullName evidence="1">YTH domain-containing family protein</fullName>
    </recommendedName>
</protein>
<dbReference type="InterPro" id="IPR007275">
    <property type="entry name" value="YTH_domain"/>
</dbReference>
<comment type="caution">
    <text evidence="4">The sequence shown here is derived from an EMBL/GenBank/DDBJ whole genome shotgun (WGS) entry which is preliminary data.</text>
</comment>
<name>A0AAV0HGA4_9ROSI</name>
<dbReference type="Proteomes" id="UP001154282">
    <property type="component" value="Unassembled WGS sequence"/>
</dbReference>
<dbReference type="GO" id="GO:0005737">
    <property type="term" value="C:cytoplasm"/>
    <property type="evidence" value="ECO:0007669"/>
    <property type="project" value="TreeGrafter"/>
</dbReference>
<evidence type="ECO:0000313" key="5">
    <source>
        <dbReference type="EMBL" id="CAI0384685.1"/>
    </source>
</evidence>
<feature type="region of interest" description="Disordered" evidence="2">
    <location>
        <begin position="549"/>
        <end position="570"/>
    </location>
</feature>
<keyword evidence="1" id="KW-0694">RNA-binding</keyword>
<evidence type="ECO:0000313" key="6">
    <source>
        <dbReference type="Proteomes" id="UP001154282"/>
    </source>
</evidence>
<gene>
    <name evidence="4" type="ORF">LITE_LOCUS4241</name>
    <name evidence="5" type="ORF">LITE_LOCUS4483</name>
</gene>
<proteinExistence type="inferred from homology"/>
<accession>A0AAV0HGA4</accession>
<feature type="region of interest" description="Disordered" evidence="2">
    <location>
        <begin position="178"/>
        <end position="213"/>
    </location>
</feature>
<dbReference type="PANTHER" id="PTHR12357">
    <property type="entry name" value="YTH YT521-B HOMOLOGY DOMAIN-CONTAINING"/>
    <property type="match status" value="1"/>
</dbReference>
<dbReference type="PROSITE" id="PS50882">
    <property type="entry name" value="YTH"/>
    <property type="match status" value="1"/>
</dbReference>
<feature type="region of interest" description="Disordered" evidence="2">
    <location>
        <begin position="349"/>
        <end position="370"/>
    </location>
</feature>
<dbReference type="GO" id="GO:0061157">
    <property type="term" value="P:mRNA destabilization"/>
    <property type="evidence" value="ECO:0007669"/>
    <property type="project" value="TreeGrafter"/>
</dbReference>
<organism evidence="4 6">
    <name type="scientific">Linum tenue</name>
    <dbReference type="NCBI Taxonomy" id="586396"/>
    <lineage>
        <taxon>Eukaryota</taxon>
        <taxon>Viridiplantae</taxon>
        <taxon>Streptophyta</taxon>
        <taxon>Embryophyta</taxon>
        <taxon>Tracheophyta</taxon>
        <taxon>Spermatophyta</taxon>
        <taxon>Magnoliopsida</taxon>
        <taxon>eudicotyledons</taxon>
        <taxon>Gunneridae</taxon>
        <taxon>Pentapetalae</taxon>
        <taxon>rosids</taxon>
        <taxon>fabids</taxon>
        <taxon>Malpighiales</taxon>
        <taxon>Linaceae</taxon>
        <taxon>Linum</taxon>
    </lineage>
</organism>
<comment type="function">
    <text evidence="1">Specifically recognizes and binds N6-methyladenosine (m6A)-containing RNAs, and regulates mRNA stability. M6A is a modification present at internal sites of mRNAs and some non-coding RNAs and plays a role in mRNA stability and processing.</text>
</comment>
<sequence length="610" mass="66325">MAVVASSAGQAADLLENLSLESQTKITDISDHVKKSTDGYGASDLTSNPAKQLPRSASPFHANPSPYYFPNPYYYGGYDGHGNEWSDYSRSVTPDGVEMQQGMFHDNDAAMFSQGYGYPPFGSYMPAPDSHLQGTQQYPASDNILHSSSHVGSLPKEIQAQATGDNIPLGVGTATGGNAGGLSKNNGKPFKPSTQNSFSKTGVPYKNGGGRTSYPPSSYQDLWPGYGGFQSFPWLDAPMLSNGSSKHGSGGFSSGLNSQSTRPTSAFGKGAGYMMYPPNGMYTPYGNGAAGGFGSFGYNSWTNGHGWMVVDNKYKSKSRGYGNENIDGLSELNRGPRAKSFKNNKEIGAGAESAVEGQSVPSTETNKEEKFEQYNREDFKEEYAEAKFFVIKSYSEDDVHKSIKYGVWTSTLNGNKKLDAAYQEAQANSGGCPVFLLFSVNTSGQFVGLAEMVGRVDFDQTVEHWQQEKWKGCFPVKWHIVKDIPNSSLRHITLENNENKPVTNSRDTQEVDTEKGVQILKIFKSCVVKTSILDDFGFYAARERVMQERRARQRTQRQVSEGKSGDNVTPHEAAVKHLEMDGSNGVVEVAGVNVKSIVSPETKATTANDC</sequence>
<dbReference type="GO" id="GO:0003729">
    <property type="term" value="F:mRNA binding"/>
    <property type="evidence" value="ECO:0007669"/>
    <property type="project" value="UniProtKB-UniRule"/>
</dbReference>